<dbReference type="AlphaFoldDB" id="A0A238L8D0"/>
<sequence length="224" mass="24737">MRIAIIEDNESIAKGIAYRLEDRGHATDIIDEGICADEFLRDDKNDLIILDINLPGMDGLAILRALRRRDDHRPVLLLTAKSDISDRVAGLDAGADDYLVKPFEMDELEARVRALSRRRAQSIEDVITLGAITFHPGTREAFVNDAPLALPRREVAVLEALLAARARVVPKADLLEHLYGTGAAVEDSAIEVHISRLRKKLAPLGLDIKTHRGLGYSLIEGDRP</sequence>
<dbReference type="GO" id="GO:0005829">
    <property type="term" value="C:cytosol"/>
    <property type="evidence" value="ECO:0007669"/>
    <property type="project" value="TreeGrafter"/>
</dbReference>
<dbReference type="InterPro" id="IPR039420">
    <property type="entry name" value="WalR-like"/>
</dbReference>
<dbReference type="Pfam" id="PF00486">
    <property type="entry name" value="Trans_reg_C"/>
    <property type="match status" value="1"/>
</dbReference>
<keyword evidence="1 3" id="KW-0238">DNA-binding</keyword>
<dbReference type="InterPro" id="IPR001789">
    <property type="entry name" value="Sig_transdc_resp-reg_receiver"/>
</dbReference>
<dbReference type="Pfam" id="PF00072">
    <property type="entry name" value="Response_reg"/>
    <property type="match status" value="1"/>
</dbReference>
<dbReference type="PROSITE" id="PS50110">
    <property type="entry name" value="RESPONSE_REGULATORY"/>
    <property type="match status" value="1"/>
</dbReference>
<dbReference type="GO" id="GO:0000976">
    <property type="term" value="F:transcription cis-regulatory region binding"/>
    <property type="evidence" value="ECO:0007669"/>
    <property type="project" value="TreeGrafter"/>
</dbReference>
<dbReference type="Gene3D" id="6.10.250.690">
    <property type="match status" value="1"/>
</dbReference>
<dbReference type="PROSITE" id="PS51755">
    <property type="entry name" value="OMPR_PHOB"/>
    <property type="match status" value="1"/>
</dbReference>
<dbReference type="SMART" id="SM00448">
    <property type="entry name" value="REC"/>
    <property type="match status" value="1"/>
</dbReference>
<proteinExistence type="predicted"/>
<keyword evidence="2" id="KW-0597">Phosphoprotein</keyword>
<dbReference type="InterPro" id="IPR011006">
    <property type="entry name" value="CheY-like_superfamily"/>
</dbReference>
<dbReference type="EMBL" id="FXYE01000005">
    <property type="protein sequence ID" value="SMX51268.1"/>
    <property type="molecule type" value="Genomic_DNA"/>
</dbReference>
<evidence type="ECO:0000256" key="1">
    <source>
        <dbReference type="ARBA" id="ARBA00023125"/>
    </source>
</evidence>
<dbReference type="InterPro" id="IPR036388">
    <property type="entry name" value="WH-like_DNA-bd_sf"/>
</dbReference>
<dbReference type="SUPFAM" id="SSF52172">
    <property type="entry name" value="CheY-like"/>
    <property type="match status" value="1"/>
</dbReference>
<dbReference type="Proteomes" id="UP000202922">
    <property type="component" value="Unassembled WGS sequence"/>
</dbReference>
<dbReference type="Gene3D" id="3.40.50.2300">
    <property type="match status" value="1"/>
</dbReference>
<gene>
    <name evidence="6" type="primary">tctD</name>
    <name evidence="6" type="ORF">COL8621_03799</name>
</gene>
<dbReference type="RefSeq" id="WP_093968959.1">
    <property type="nucleotide sequence ID" value="NZ_FXYE01000005.1"/>
</dbReference>
<protein>
    <submittedName>
        <fullName evidence="6">Transcriptional regulatory protein tctD</fullName>
    </submittedName>
</protein>
<feature type="domain" description="OmpR/PhoB-type" evidence="5">
    <location>
        <begin position="124"/>
        <end position="220"/>
    </location>
</feature>
<dbReference type="PANTHER" id="PTHR48111:SF36">
    <property type="entry name" value="TRANSCRIPTIONAL REGULATORY PROTEIN CUTR"/>
    <property type="match status" value="1"/>
</dbReference>
<feature type="domain" description="Response regulatory" evidence="4">
    <location>
        <begin position="2"/>
        <end position="116"/>
    </location>
</feature>
<evidence type="ECO:0000256" key="3">
    <source>
        <dbReference type="PROSITE-ProRule" id="PRU01091"/>
    </source>
</evidence>
<name>A0A238L8D0_9RHOB</name>
<dbReference type="PANTHER" id="PTHR48111">
    <property type="entry name" value="REGULATOR OF RPOS"/>
    <property type="match status" value="1"/>
</dbReference>
<dbReference type="GO" id="GO:0032993">
    <property type="term" value="C:protein-DNA complex"/>
    <property type="evidence" value="ECO:0007669"/>
    <property type="project" value="TreeGrafter"/>
</dbReference>
<dbReference type="Gene3D" id="1.10.10.10">
    <property type="entry name" value="Winged helix-like DNA-binding domain superfamily/Winged helix DNA-binding domain"/>
    <property type="match status" value="1"/>
</dbReference>
<dbReference type="GO" id="GO:0000156">
    <property type="term" value="F:phosphorelay response regulator activity"/>
    <property type="evidence" value="ECO:0007669"/>
    <property type="project" value="TreeGrafter"/>
</dbReference>
<dbReference type="SMART" id="SM00862">
    <property type="entry name" value="Trans_reg_C"/>
    <property type="match status" value="1"/>
</dbReference>
<dbReference type="OrthoDB" id="9802426at2"/>
<evidence type="ECO:0000256" key="2">
    <source>
        <dbReference type="PROSITE-ProRule" id="PRU00169"/>
    </source>
</evidence>
<feature type="DNA-binding region" description="OmpR/PhoB-type" evidence="3">
    <location>
        <begin position="124"/>
        <end position="220"/>
    </location>
</feature>
<reference evidence="7" key="1">
    <citation type="submission" date="2017-05" db="EMBL/GenBank/DDBJ databases">
        <authorList>
            <person name="Rodrigo-Torres L."/>
            <person name="Arahal R. D."/>
            <person name="Lucena T."/>
        </authorList>
    </citation>
    <scope>NUCLEOTIDE SEQUENCE [LARGE SCALE GENOMIC DNA]</scope>
    <source>
        <strain evidence="7">CECT 8621</strain>
    </source>
</reference>
<feature type="modified residue" description="4-aspartylphosphate" evidence="2">
    <location>
        <position position="51"/>
    </location>
</feature>
<evidence type="ECO:0000313" key="7">
    <source>
        <dbReference type="Proteomes" id="UP000202922"/>
    </source>
</evidence>
<dbReference type="InterPro" id="IPR001867">
    <property type="entry name" value="OmpR/PhoB-type_DNA-bd"/>
</dbReference>
<organism evidence="6 7">
    <name type="scientific">Actibacterium lipolyticum</name>
    <dbReference type="NCBI Taxonomy" id="1524263"/>
    <lineage>
        <taxon>Bacteria</taxon>
        <taxon>Pseudomonadati</taxon>
        <taxon>Pseudomonadota</taxon>
        <taxon>Alphaproteobacteria</taxon>
        <taxon>Rhodobacterales</taxon>
        <taxon>Roseobacteraceae</taxon>
        <taxon>Actibacterium</taxon>
    </lineage>
</organism>
<accession>A0A238L8D0</accession>
<dbReference type="GO" id="GO:0006355">
    <property type="term" value="P:regulation of DNA-templated transcription"/>
    <property type="evidence" value="ECO:0007669"/>
    <property type="project" value="InterPro"/>
</dbReference>
<evidence type="ECO:0000259" key="5">
    <source>
        <dbReference type="PROSITE" id="PS51755"/>
    </source>
</evidence>
<evidence type="ECO:0000259" key="4">
    <source>
        <dbReference type="PROSITE" id="PS50110"/>
    </source>
</evidence>
<dbReference type="CDD" id="cd00383">
    <property type="entry name" value="trans_reg_C"/>
    <property type="match status" value="1"/>
</dbReference>
<keyword evidence="7" id="KW-1185">Reference proteome</keyword>
<evidence type="ECO:0000313" key="6">
    <source>
        <dbReference type="EMBL" id="SMX51268.1"/>
    </source>
</evidence>